<dbReference type="EC" id="2.1.1.113" evidence="2"/>
<evidence type="ECO:0000256" key="8">
    <source>
        <dbReference type="ARBA" id="ARBA00049120"/>
    </source>
</evidence>
<dbReference type="EMBL" id="LR796878">
    <property type="protein sequence ID" value="CAB4172318.1"/>
    <property type="molecule type" value="Genomic_DNA"/>
</dbReference>
<dbReference type="EMBL" id="LR797452">
    <property type="protein sequence ID" value="CAB4218005.1"/>
    <property type="molecule type" value="Genomic_DNA"/>
</dbReference>
<evidence type="ECO:0000256" key="4">
    <source>
        <dbReference type="ARBA" id="ARBA00022679"/>
    </source>
</evidence>
<comment type="catalytic activity">
    <reaction evidence="8">
        <text>a 2'-deoxycytidine in DNA + S-adenosyl-L-methionine = an N(4)-methyl-2'-deoxycytidine in DNA + S-adenosyl-L-homocysteine + H(+)</text>
        <dbReference type="Rhea" id="RHEA:16857"/>
        <dbReference type="Rhea" id="RHEA-COMP:11369"/>
        <dbReference type="Rhea" id="RHEA-COMP:13674"/>
        <dbReference type="ChEBI" id="CHEBI:15378"/>
        <dbReference type="ChEBI" id="CHEBI:57856"/>
        <dbReference type="ChEBI" id="CHEBI:59789"/>
        <dbReference type="ChEBI" id="CHEBI:85452"/>
        <dbReference type="ChEBI" id="CHEBI:137933"/>
        <dbReference type="EC" id="2.1.1.113"/>
    </reaction>
</comment>
<gene>
    <name evidence="15" type="ORF">UFOVP1002_48</name>
    <name evidence="16" type="ORF">UFOVP1217_148</name>
    <name evidence="17" type="ORF">UFOVP1343_132</name>
    <name evidence="18" type="ORF">UFOVP1438_181</name>
    <name evidence="21" type="ORF">UFOVP1541_5</name>
    <name evidence="19" type="ORF">UFOVP1592_177</name>
    <name evidence="10" type="ORF">UFOVP465_38</name>
    <name evidence="11" type="ORF">UFOVP666_84</name>
    <name evidence="12" type="ORF">UFOVP727_161</name>
    <name evidence="20" type="ORF">UFOVP741_164</name>
    <name evidence="13" type="ORF">UFOVP819_112</name>
    <name evidence="14" type="ORF">UFOVP926_161</name>
</gene>
<feature type="domain" description="DNA methylase N-4/N-6" evidence="9">
    <location>
        <begin position="23"/>
        <end position="235"/>
    </location>
</feature>
<evidence type="ECO:0000313" key="17">
    <source>
        <dbReference type="EMBL" id="CAB4200785.1"/>
    </source>
</evidence>
<dbReference type="Pfam" id="PF01555">
    <property type="entry name" value="N6_N4_Mtase"/>
    <property type="match status" value="1"/>
</dbReference>
<evidence type="ECO:0000256" key="2">
    <source>
        <dbReference type="ARBA" id="ARBA00012185"/>
    </source>
</evidence>
<dbReference type="EMBL" id="LR796762">
    <property type="protein sequence ID" value="CAB4164793.1"/>
    <property type="molecule type" value="Genomic_DNA"/>
</dbReference>
<keyword evidence="5" id="KW-0949">S-adenosyl-L-methionine</keyword>
<evidence type="ECO:0000313" key="18">
    <source>
        <dbReference type="EMBL" id="CAB4213227.1"/>
    </source>
</evidence>
<accession>A0A6J5SGS2</accession>
<dbReference type="EMBL" id="LR797305">
    <property type="protein sequence ID" value="CAB4200785.1"/>
    <property type="molecule type" value="Genomic_DNA"/>
</dbReference>
<evidence type="ECO:0000256" key="5">
    <source>
        <dbReference type="ARBA" id="ARBA00022691"/>
    </source>
</evidence>
<evidence type="ECO:0000313" key="11">
    <source>
        <dbReference type="EMBL" id="CAB4156616.1"/>
    </source>
</evidence>
<evidence type="ECO:0000313" key="13">
    <source>
        <dbReference type="EMBL" id="CAB4164793.1"/>
    </source>
</evidence>
<evidence type="ECO:0000313" key="19">
    <source>
        <dbReference type="EMBL" id="CAB4218005.1"/>
    </source>
</evidence>
<dbReference type="GO" id="GO:0009307">
    <property type="term" value="P:DNA restriction-modification system"/>
    <property type="evidence" value="ECO:0007669"/>
    <property type="project" value="UniProtKB-KW"/>
</dbReference>
<reference evidence="18" key="1">
    <citation type="submission" date="2020-05" db="EMBL/GenBank/DDBJ databases">
        <authorList>
            <person name="Chiriac C."/>
            <person name="Salcher M."/>
            <person name="Ghai R."/>
            <person name="Kavagutti S V."/>
        </authorList>
    </citation>
    <scope>NUCLEOTIDE SEQUENCE</scope>
</reference>
<dbReference type="GO" id="GO:0015667">
    <property type="term" value="F:site-specific DNA-methyltransferase (cytosine-N4-specific) activity"/>
    <property type="evidence" value="ECO:0007669"/>
    <property type="project" value="UniProtKB-EC"/>
</dbReference>
<dbReference type="SUPFAM" id="SSF53335">
    <property type="entry name" value="S-adenosyl-L-methionine-dependent methyltransferases"/>
    <property type="match status" value="1"/>
</dbReference>
<dbReference type="EMBL" id="LR796443">
    <property type="protein sequence ID" value="CAB4145101.1"/>
    <property type="molecule type" value="Genomic_DNA"/>
</dbReference>
<comment type="similarity">
    <text evidence="1">Belongs to the N(4)/N(6)-methyltransferase family. N(4) subfamily.</text>
</comment>
<evidence type="ECO:0000256" key="3">
    <source>
        <dbReference type="ARBA" id="ARBA00022603"/>
    </source>
</evidence>
<protein>
    <recommendedName>
        <fullName evidence="2">site-specific DNA-methyltransferase (cytosine-N(4)-specific)</fullName>
        <ecNumber evidence="2">2.1.1.113</ecNumber>
    </recommendedName>
</protein>
<dbReference type="PANTHER" id="PTHR13370:SF3">
    <property type="entry name" value="TRNA (GUANINE(10)-N2)-METHYLTRANSFERASE HOMOLOG"/>
    <property type="match status" value="1"/>
</dbReference>
<evidence type="ECO:0000259" key="9">
    <source>
        <dbReference type="Pfam" id="PF01555"/>
    </source>
</evidence>
<dbReference type="InterPro" id="IPR029063">
    <property type="entry name" value="SAM-dependent_MTases_sf"/>
</dbReference>
<dbReference type="GO" id="GO:0032259">
    <property type="term" value="P:methylation"/>
    <property type="evidence" value="ECO:0007669"/>
    <property type="project" value="UniProtKB-KW"/>
</dbReference>
<evidence type="ECO:0000313" key="16">
    <source>
        <dbReference type="EMBL" id="CAB4191799.1"/>
    </source>
</evidence>
<evidence type="ECO:0000313" key="12">
    <source>
        <dbReference type="EMBL" id="CAB4160402.1"/>
    </source>
</evidence>
<dbReference type="InterPro" id="IPR017985">
    <property type="entry name" value="MeTrfase_CN4_CS"/>
</dbReference>
<dbReference type="EMBL" id="LR798395">
    <property type="protein sequence ID" value="CAB5228579.1"/>
    <property type="molecule type" value="Genomic_DNA"/>
</dbReference>
<dbReference type="Gene3D" id="3.40.50.150">
    <property type="entry name" value="Vaccinia Virus protein VP39"/>
    <property type="match status" value="1"/>
</dbReference>
<dbReference type="EMBL" id="LR796644">
    <property type="protein sequence ID" value="CAB4156616.1"/>
    <property type="molecule type" value="Genomic_DNA"/>
</dbReference>
<dbReference type="GO" id="GO:0008170">
    <property type="term" value="F:N-methyltransferase activity"/>
    <property type="evidence" value="ECO:0007669"/>
    <property type="project" value="InterPro"/>
</dbReference>
<dbReference type="EMBL" id="LR796961">
    <property type="protein sequence ID" value="CAB4178275.1"/>
    <property type="molecule type" value="Genomic_DNA"/>
</dbReference>
<keyword evidence="7" id="KW-0238">DNA-binding</keyword>
<dbReference type="PANTHER" id="PTHR13370">
    <property type="entry name" value="RNA METHYLASE-RELATED"/>
    <property type="match status" value="1"/>
</dbReference>
<dbReference type="InterPro" id="IPR002941">
    <property type="entry name" value="DNA_methylase_N4/N6"/>
</dbReference>
<dbReference type="EMBL" id="LR797177">
    <property type="protein sequence ID" value="CAB4191799.1"/>
    <property type="molecule type" value="Genomic_DNA"/>
</dbReference>
<keyword evidence="6" id="KW-0680">Restriction system</keyword>
<evidence type="ECO:0000313" key="10">
    <source>
        <dbReference type="EMBL" id="CAB4145101.1"/>
    </source>
</evidence>
<evidence type="ECO:0000313" key="20">
    <source>
        <dbReference type="EMBL" id="CAB5225241.1"/>
    </source>
</evidence>
<evidence type="ECO:0000256" key="6">
    <source>
        <dbReference type="ARBA" id="ARBA00022747"/>
    </source>
</evidence>
<dbReference type="EMBL" id="LR796698">
    <property type="protein sequence ID" value="CAB4160402.1"/>
    <property type="molecule type" value="Genomic_DNA"/>
</dbReference>
<dbReference type="PRINTS" id="PR00508">
    <property type="entry name" value="S21N4MTFRASE"/>
</dbReference>
<dbReference type="EMBL" id="LR797395">
    <property type="protein sequence ID" value="CAB4213227.1"/>
    <property type="molecule type" value="Genomic_DNA"/>
</dbReference>
<dbReference type="EMBL" id="LR798341">
    <property type="protein sequence ID" value="CAB5225241.1"/>
    <property type="molecule type" value="Genomic_DNA"/>
</dbReference>
<organism evidence="18">
    <name type="scientific">uncultured Caudovirales phage</name>
    <dbReference type="NCBI Taxonomy" id="2100421"/>
    <lineage>
        <taxon>Viruses</taxon>
        <taxon>Duplodnaviria</taxon>
        <taxon>Heunggongvirae</taxon>
        <taxon>Uroviricota</taxon>
        <taxon>Caudoviricetes</taxon>
        <taxon>Peduoviridae</taxon>
        <taxon>Maltschvirus</taxon>
        <taxon>Maltschvirus maltsch</taxon>
    </lineage>
</organism>
<evidence type="ECO:0000256" key="7">
    <source>
        <dbReference type="ARBA" id="ARBA00023125"/>
    </source>
</evidence>
<dbReference type="InterPro" id="IPR001091">
    <property type="entry name" value="RM_Methyltransferase"/>
</dbReference>
<evidence type="ECO:0000313" key="15">
    <source>
        <dbReference type="EMBL" id="CAB4178275.1"/>
    </source>
</evidence>
<evidence type="ECO:0000313" key="14">
    <source>
        <dbReference type="EMBL" id="CAB4172318.1"/>
    </source>
</evidence>
<dbReference type="GO" id="GO:0003677">
    <property type="term" value="F:DNA binding"/>
    <property type="evidence" value="ECO:0007669"/>
    <property type="project" value="UniProtKB-KW"/>
</dbReference>
<keyword evidence="4" id="KW-0808">Transferase</keyword>
<evidence type="ECO:0000256" key="1">
    <source>
        <dbReference type="ARBA" id="ARBA00010203"/>
    </source>
</evidence>
<keyword evidence="3 18" id="KW-0489">Methyltransferase</keyword>
<proteinExistence type="inferred from homology"/>
<name>A0A6J5SGS2_9CAUD</name>
<dbReference type="PROSITE" id="PS00093">
    <property type="entry name" value="N4_MTASE"/>
    <property type="match status" value="1"/>
</dbReference>
<evidence type="ECO:0000313" key="21">
    <source>
        <dbReference type="EMBL" id="CAB5228579.1"/>
    </source>
</evidence>
<sequence length="239" mass="27900">MESNFIKCGDALEELKKLPDCTINTVVTSPPYNKKGIQNGKTQNSNQIWQKHNIDYNEYHDNMPEKMYQDWMIEVINELHRVITPDGSIFFNHKPRRHNNQARLPTEFIHKTNAHIYQLIIWNRKNSPNIRKDHLLPNTEHIYWLSKDKPKTFRGNIDPKYLGEIWDISPQRQTIHPAPFPAQLVENCVILTTQPDDIVLDPFNGIGTTTTTAHKLGRKYIGYDIDEKYIALAKESLAR</sequence>
<dbReference type="GO" id="GO:0009007">
    <property type="term" value="F:site-specific DNA-methyltransferase (adenine-specific) activity"/>
    <property type="evidence" value="ECO:0007669"/>
    <property type="project" value="TreeGrafter"/>
</dbReference>